<dbReference type="Proteomes" id="UP000022272">
    <property type="component" value="Unassembled WGS sequence"/>
</dbReference>
<feature type="domain" description="Helix-turn-helix" evidence="1">
    <location>
        <begin position="64"/>
        <end position="108"/>
    </location>
</feature>
<name>A0A016AF85_BACFG</name>
<accession>A0A016AF85</accession>
<dbReference type="InterPro" id="IPR010093">
    <property type="entry name" value="SinI_DNA-bd"/>
</dbReference>
<dbReference type="GO" id="GO:0003677">
    <property type="term" value="F:DNA binding"/>
    <property type="evidence" value="ECO:0007669"/>
    <property type="project" value="InterPro"/>
</dbReference>
<dbReference type="Pfam" id="PF12728">
    <property type="entry name" value="HTH_17"/>
    <property type="match status" value="1"/>
</dbReference>
<reference evidence="2 3" key="1">
    <citation type="submission" date="2014-02" db="EMBL/GenBank/DDBJ databases">
        <authorList>
            <person name="Sears C."/>
            <person name="Carroll K."/>
            <person name="Sack B.R."/>
            <person name="Qadri F."/>
            <person name="Myers L.L."/>
            <person name="Chung G.-T."/>
            <person name="Escheverria P."/>
            <person name="Fraser C.M."/>
            <person name="Sadzewicz L."/>
            <person name="Shefchek K.A."/>
            <person name="Tallon L."/>
            <person name="Das S.P."/>
            <person name="Daugherty S."/>
            <person name="Mongodin E.F."/>
        </authorList>
    </citation>
    <scope>NUCLEOTIDE SEQUENCE [LARGE SCALE GENOMIC DNA]</scope>
    <source>
        <strain evidence="2 3">2-F-2 #4</strain>
    </source>
</reference>
<gene>
    <name evidence="2" type="ORF">M076_1182</name>
</gene>
<dbReference type="SUPFAM" id="SSF46955">
    <property type="entry name" value="Putative DNA-binding domain"/>
    <property type="match status" value="1"/>
</dbReference>
<evidence type="ECO:0000313" key="3">
    <source>
        <dbReference type="Proteomes" id="UP000022272"/>
    </source>
</evidence>
<evidence type="ECO:0000313" key="2">
    <source>
        <dbReference type="EMBL" id="EXZ45604.1"/>
    </source>
</evidence>
<dbReference type="PATRIC" id="fig|1339280.3.peg.1145"/>
<dbReference type="InterPro" id="IPR041657">
    <property type="entry name" value="HTH_17"/>
</dbReference>
<comment type="caution">
    <text evidence="2">The sequence shown here is derived from an EMBL/GenBank/DDBJ whole genome shotgun (WGS) entry which is preliminary data.</text>
</comment>
<sequence>MPTIGFEIKRKCKVCGKVFVAKTLDSHYCSPKCGKVAWKRKKDAKDRNAKLEAIAKQVSDIREYISVKEAVAMFGVERSTLYRLIKLGRIPTINMGTRLTRIKRSEMEWLFLNRPESIAEKEKPAPKIYSLEPEDCYTITEICEKYHINDSSVWAHVRKYSIPSRQIGNYVYVPKQEIDNLYKSEVE</sequence>
<dbReference type="NCBIfam" id="TIGR01764">
    <property type="entry name" value="excise"/>
    <property type="match status" value="1"/>
</dbReference>
<dbReference type="EMBL" id="JGDM01000021">
    <property type="protein sequence ID" value="EXZ45604.1"/>
    <property type="molecule type" value="Genomic_DNA"/>
</dbReference>
<dbReference type="AlphaFoldDB" id="A0A016AF85"/>
<organism evidence="2 3">
    <name type="scientific">Bacteroides fragilis str. 2-F-2 #4</name>
    <dbReference type="NCBI Taxonomy" id="1339280"/>
    <lineage>
        <taxon>Bacteria</taxon>
        <taxon>Pseudomonadati</taxon>
        <taxon>Bacteroidota</taxon>
        <taxon>Bacteroidia</taxon>
        <taxon>Bacteroidales</taxon>
        <taxon>Bacteroidaceae</taxon>
        <taxon>Bacteroides</taxon>
    </lineage>
</organism>
<dbReference type="RefSeq" id="WP_005809801.1">
    <property type="nucleotide sequence ID" value="NZ_JGDM01000021.1"/>
</dbReference>
<dbReference type="InterPro" id="IPR009061">
    <property type="entry name" value="DNA-bd_dom_put_sf"/>
</dbReference>
<evidence type="ECO:0000259" key="1">
    <source>
        <dbReference type="Pfam" id="PF12728"/>
    </source>
</evidence>
<proteinExistence type="predicted"/>
<protein>
    <submittedName>
        <fullName evidence="2">DNA binding, excisionase family domain protein</fullName>
    </submittedName>
</protein>